<sequence>MAQILTNNQLKEELQVDYSSRTVNKESIDYRKYNIDAFNKIERTDLKYGQKEKLILLYNTLQSEKIYIQLPGKESAETPNMPFDFRPKLQLCTGEFISDISFGTIWDILDKIGREHKAYLSYVATIFLRMGYLYGYVKENCAHQCLEIDFNCSIGTKYREVDSINLSWYKLELSDNIWYTLNDKIGWIALDDGKKVSFEGFVKLVDLLFQNEDCKYYYRNVIIKNNANYKYNNGRTNSSAANLLILNYLEGNEKISKLLDAFQKSRGVPAFPKRKYSMVTDGIVVNIDFEKRKM</sequence>
<comment type="caution">
    <text evidence="1">The sequence shown here is derived from an EMBL/GenBank/DDBJ whole genome shotgun (WGS) entry which is preliminary data.</text>
</comment>
<dbReference type="EMBL" id="JAJCIS010000020">
    <property type="protein sequence ID" value="MCB7389196.1"/>
    <property type="molecule type" value="Genomic_DNA"/>
</dbReference>
<proteinExistence type="predicted"/>
<keyword evidence="2" id="KW-1185">Reference proteome</keyword>
<organism evidence="1 2">
    <name type="scientific">Bariatricus massiliensis</name>
    <dbReference type="NCBI Taxonomy" id="1745713"/>
    <lineage>
        <taxon>Bacteria</taxon>
        <taxon>Bacillati</taxon>
        <taxon>Bacillota</taxon>
        <taxon>Clostridia</taxon>
        <taxon>Lachnospirales</taxon>
        <taxon>Lachnospiraceae</taxon>
        <taxon>Bariatricus</taxon>
    </lineage>
</organism>
<name>A0ABS8DL61_9FIRM</name>
<evidence type="ECO:0000313" key="2">
    <source>
        <dbReference type="Proteomes" id="UP001299546"/>
    </source>
</evidence>
<protein>
    <submittedName>
        <fullName evidence="1">Uncharacterized protein</fullName>
    </submittedName>
</protein>
<accession>A0ABS8DL61</accession>
<reference evidence="1 2" key="1">
    <citation type="submission" date="2021-10" db="EMBL/GenBank/DDBJ databases">
        <title>Collection of gut derived symbiotic bacterial strains cultured from healthy donors.</title>
        <authorList>
            <person name="Lin H."/>
            <person name="Littmann E."/>
            <person name="Kohout C."/>
            <person name="Pamer E.G."/>
        </authorList>
    </citation>
    <scope>NUCLEOTIDE SEQUENCE [LARGE SCALE GENOMIC DNA]</scope>
    <source>
        <strain evidence="1 2">DFI.1.165</strain>
    </source>
</reference>
<gene>
    <name evidence="1" type="ORF">LIZ65_18080</name>
</gene>
<dbReference type="RefSeq" id="WP_066734355.1">
    <property type="nucleotide sequence ID" value="NZ_JAJCIQ010000019.1"/>
</dbReference>
<dbReference type="Proteomes" id="UP001299546">
    <property type="component" value="Unassembled WGS sequence"/>
</dbReference>
<evidence type="ECO:0000313" key="1">
    <source>
        <dbReference type="EMBL" id="MCB7389196.1"/>
    </source>
</evidence>